<name>A0A0A9H2W6_ARUDO</name>
<reference evidence="1" key="2">
    <citation type="journal article" date="2015" name="Data Brief">
        <title>Shoot transcriptome of the giant reed, Arundo donax.</title>
        <authorList>
            <person name="Barrero R.A."/>
            <person name="Guerrero F.D."/>
            <person name="Moolhuijzen P."/>
            <person name="Goolsby J.A."/>
            <person name="Tidwell J."/>
            <person name="Bellgard S.E."/>
            <person name="Bellgard M.I."/>
        </authorList>
    </citation>
    <scope>NUCLEOTIDE SEQUENCE</scope>
    <source>
        <tissue evidence="1">Shoot tissue taken approximately 20 cm above the soil surface</tissue>
    </source>
</reference>
<organism evidence="1">
    <name type="scientific">Arundo donax</name>
    <name type="common">Giant reed</name>
    <name type="synonym">Donax arundinaceus</name>
    <dbReference type="NCBI Taxonomy" id="35708"/>
    <lineage>
        <taxon>Eukaryota</taxon>
        <taxon>Viridiplantae</taxon>
        <taxon>Streptophyta</taxon>
        <taxon>Embryophyta</taxon>
        <taxon>Tracheophyta</taxon>
        <taxon>Spermatophyta</taxon>
        <taxon>Magnoliopsida</taxon>
        <taxon>Liliopsida</taxon>
        <taxon>Poales</taxon>
        <taxon>Poaceae</taxon>
        <taxon>PACMAD clade</taxon>
        <taxon>Arundinoideae</taxon>
        <taxon>Arundineae</taxon>
        <taxon>Arundo</taxon>
    </lineage>
</organism>
<accession>A0A0A9H2W6</accession>
<protein>
    <submittedName>
        <fullName evidence="1">Uncharacterized protein</fullName>
    </submittedName>
</protein>
<reference evidence="1" key="1">
    <citation type="submission" date="2014-09" db="EMBL/GenBank/DDBJ databases">
        <authorList>
            <person name="Magalhaes I.L.F."/>
            <person name="Oliveira U."/>
            <person name="Santos F.R."/>
            <person name="Vidigal T.H.D.A."/>
            <person name="Brescovit A.D."/>
            <person name="Santos A.J."/>
        </authorList>
    </citation>
    <scope>NUCLEOTIDE SEQUENCE</scope>
    <source>
        <tissue evidence="1">Shoot tissue taken approximately 20 cm above the soil surface</tissue>
    </source>
</reference>
<dbReference type="EMBL" id="GBRH01167777">
    <property type="protein sequence ID" value="JAE30119.1"/>
    <property type="molecule type" value="Transcribed_RNA"/>
</dbReference>
<sequence>MGVLGCNNMKLYIPYLYLYL</sequence>
<dbReference type="AlphaFoldDB" id="A0A0A9H2W6"/>
<proteinExistence type="predicted"/>
<evidence type="ECO:0000313" key="1">
    <source>
        <dbReference type="EMBL" id="JAE30119.1"/>
    </source>
</evidence>